<gene>
    <name evidence="11" type="ordered locus">DvMF_2274</name>
</gene>
<dbReference type="GO" id="GO:0005886">
    <property type="term" value="C:plasma membrane"/>
    <property type="evidence" value="ECO:0007669"/>
    <property type="project" value="UniProtKB-SubCell"/>
</dbReference>
<comment type="pathway">
    <text evidence="1 8">Bacterial outer membrane biogenesis; LPS core biosynthesis.</text>
</comment>
<comment type="similarity">
    <text evidence="8">Belongs to the glycosyltransferase group 1 family.</text>
</comment>
<evidence type="ECO:0000256" key="5">
    <source>
        <dbReference type="ARBA" id="ARBA00031445"/>
    </source>
</evidence>
<dbReference type="PANTHER" id="PTHR42755:SF1">
    <property type="entry name" value="3-DEOXY-D-MANNO-OCTULOSONIC ACID TRANSFERASE, MITOCHONDRIAL-RELATED"/>
    <property type="match status" value="1"/>
</dbReference>
<keyword evidence="8" id="KW-0472">Membrane</keyword>
<dbReference type="GO" id="GO:0009244">
    <property type="term" value="P:lipopolysaccharide core region biosynthetic process"/>
    <property type="evidence" value="ECO:0007669"/>
    <property type="project" value="UniProtKB-UniRule"/>
</dbReference>
<evidence type="ECO:0000256" key="8">
    <source>
        <dbReference type="RuleBase" id="RU365103"/>
    </source>
</evidence>
<evidence type="ECO:0000313" key="11">
    <source>
        <dbReference type="EMBL" id="ACL09217.1"/>
    </source>
</evidence>
<dbReference type="HOGENOM" id="CLU_036146_2_0_7"/>
<dbReference type="GO" id="GO:0009245">
    <property type="term" value="P:lipid A biosynthetic process"/>
    <property type="evidence" value="ECO:0007669"/>
    <property type="project" value="TreeGrafter"/>
</dbReference>
<dbReference type="EMBL" id="CP001197">
    <property type="protein sequence ID" value="ACL09217.1"/>
    <property type="molecule type" value="Genomic_DNA"/>
</dbReference>
<name>B8DQU8_NITV9</name>
<evidence type="ECO:0000256" key="6">
    <source>
        <dbReference type="ARBA" id="ARBA00049183"/>
    </source>
</evidence>
<evidence type="ECO:0000256" key="1">
    <source>
        <dbReference type="ARBA" id="ARBA00004713"/>
    </source>
</evidence>
<dbReference type="Gene3D" id="3.40.50.2000">
    <property type="entry name" value="Glycogen Phosphorylase B"/>
    <property type="match status" value="1"/>
</dbReference>
<dbReference type="OrthoDB" id="9789797at2"/>
<dbReference type="KEGG" id="dvm:DvMF_2274"/>
<dbReference type="EC" id="2.4.99.12" evidence="2 8"/>
<dbReference type="CAZy" id="GT30">
    <property type="family name" value="Glycosyltransferase Family 30"/>
</dbReference>
<dbReference type="InterPro" id="IPR007507">
    <property type="entry name" value="Glycos_transf_N"/>
</dbReference>
<proteinExistence type="inferred from homology"/>
<dbReference type="UniPathway" id="UPA00958"/>
<keyword evidence="8" id="KW-0448">Lipopolysaccharide biosynthesis</keyword>
<dbReference type="Pfam" id="PF04413">
    <property type="entry name" value="Glycos_transf_N"/>
    <property type="match status" value="1"/>
</dbReference>
<keyword evidence="4 8" id="KW-0808">Transferase</keyword>
<sequence length="491" mass="52774">MKSDPLHAALLAVYGGVWRLARPLLRRNARLAEGYDQRLVPDNWAEAAHLWVQAASGGEAYLAWELLRHLDGTGSGGTPDRPCPSSPAPLTPPCPPPCTSSCTQDGGLSVLLTSCTRQGVEVLEKARDWAAAHRPGLRVQVRYFPFDEPVLMRRALDQARPCAVALLETELWPGLLSACAARGVPVAVVNGRMTPRTLAGYLLTPDFWRGLAPARIAAISPDDAQRFGLLFGHHRTSVMPNIKFDRALPQPERPDESGVPGAHDASGVPGVVGLAGTVLRDGAPLAVLGSVREEEEAALLPVIQRIVQERPDVDIAVAPRHMHRVPAWVNALEQAGLPWELRSRRVAAPSGQSSDRGTVLIWDVFGELAALYASAAAVFVGGSLARLGGQNFLEPLTHGVVPCVGPSRENFAWVDQGLAKGGEMTKDRGLADAGLLTEVPDGDALAEALLQQLRSPLRREVVRHRFEEWMAPRRGGGRMAAEVVLDVAGLR</sequence>
<dbReference type="GO" id="GO:0043842">
    <property type="term" value="F:Kdo transferase activity"/>
    <property type="evidence" value="ECO:0007669"/>
    <property type="project" value="UniProtKB-EC"/>
</dbReference>
<feature type="site" description="Transition state stabilizer" evidence="7">
    <location>
        <position position="243"/>
    </location>
</feature>
<feature type="site" description="Transition state stabilizer" evidence="7">
    <location>
        <position position="168"/>
    </location>
</feature>
<feature type="domain" description="3-deoxy-D-manno-octulosonic-acid transferase N-terminal" evidence="10">
    <location>
        <begin position="106"/>
        <end position="245"/>
    </location>
</feature>
<evidence type="ECO:0000256" key="2">
    <source>
        <dbReference type="ARBA" id="ARBA00012621"/>
    </source>
</evidence>
<dbReference type="AlphaFoldDB" id="B8DQU8"/>
<evidence type="ECO:0000256" key="7">
    <source>
        <dbReference type="PIRSR" id="PIRSR639901-2"/>
    </source>
</evidence>
<accession>B8DQU8</accession>
<comment type="function">
    <text evidence="8">Involved in lipopolysaccharide (LPS) biosynthesis. Catalyzes the transfer of 3-deoxy-D-manno-octulosonate (Kdo) residue(s) from CMP-Kdo to lipid IV(A), the tetraacyldisaccharide-1,4'-bisphosphate precursor of lipid A.</text>
</comment>
<evidence type="ECO:0000256" key="3">
    <source>
        <dbReference type="ARBA" id="ARBA00019077"/>
    </source>
</evidence>
<dbReference type="STRING" id="883.DvMF_2274"/>
<dbReference type="eggNOG" id="COG1519">
    <property type="taxonomic scope" value="Bacteria"/>
</dbReference>
<comment type="subcellular location">
    <subcellularLocation>
        <location evidence="8">Cell membrane</location>
    </subcellularLocation>
</comment>
<dbReference type="InterPro" id="IPR038107">
    <property type="entry name" value="Glycos_transf_N_sf"/>
</dbReference>
<dbReference type="Gene3D" id="3.40.50.11720">
    <property type="entry name" value="3-Deoxy-D-manno-octulosonic-acid transferase, N-terminal domain"/>
    <property type="match status" value="1"/>
</dbReference>
<feature type="region of interest" description="Disordered" evidence="9">
    <location>
        <begin position="247"/>
        <end position="266"/>
    </location>
</feature>
<organism evidence="11">
    <name type="scientific">Nitratidesulfovibrio vulgaris (strain DSM 19637 / Miyazaki F)</name>
    <name type="common">Desulfovibrio vulgaris</name>
    <dbReference type="NCBI Taxonomy" id="883"/>
    <lineage>
        <taxon>Bacteria</taxon>
        <taxon>Pseudomonadati</taxon>
        <taxon>Thermodesulfobacteriota</taxon>
        <taxon>Desulfovibrionia</taxon>
        <taxon>Desulfovibrionales</taxon>
        <taxon>Desulfovibrionaceae</taxon>
        <taxon>Nitratidesulfovibrio</taxon>
    </lineage>
</organism>
<dbReference type="InterPro" id="IPR039901">
    <property type="entry name" value="Kdotransferase"/>
</dbReference>
<dbReference type="PANTHER" id="PTHR42755">
    <property type="entry name" value="3-DEOXY-MANNO-OCTULOSONATE CYTIDYLYLTRANSFERASE"/>
    <property type="match status" value="1"/>
</dbReference>
<reference evidence="11" key="1">
    <citation type="submission" date="2008-10" db="EMBL/GenBank/DDBJ databases">
        <title>Complete sequence of Desulfovibrio vulgaris str. 'Miyazaki F'.</title>
        <authorList>
            <person name="Lucas S."/>
            <person name="Copeland A."/>
            <person name="Lapidus A."/>
            <person name="Glavina del Rio T."/>
            <person name="Dalin E."/>
            <person name="Tice H."/>
            <person name="Bruce D."/>
            <person name="Goodwin L."/>
            <person name="Pitluck S."/>
            <person name="Sims D."/>
            <person name="Brettin T."/>
            <person name="Detter J.C."/>
            <person name="Han C."/>
            <person name="Larimer F."/>
            <person name="Land M."/>
            <person name="Hauser L."/>
            <person name="Kyrpides N."/>
            <person name="Mikhailova N."/>
            <person name="Hazen T.C."/>
            <person name="Richardson P."/>
        </authorList>
    </citation>
    <scope>NUCLEOTIDE SEQUENCE</scope>
    <source>
        <strain evidence="11">Miyazaki F</strain>
    </source>
</reference>
<evidence type="ECO:0000259" key="10">
    <source>
        <dbReference type="Pfam" id="PF04413"/>
    </source>
</evidence>
<protein>
    <recommendedName>
        <fullName evidence="3 8">3-deoxy-D-manno-octulosonic acid transferase</fullName>
        <shortName evidence="8">Kdo transferase</shortName>
        <ecNumber evidence="2 8">2.4.99.12</ecNumber>
    </recommendedName>
    <alternativeName>
        <fullName evidence="5 8">Lipid IV(A) 3-deoxy-D-manno-octulosonic acid transferase</fullName>
    </alternativeName>
</protein>
<keyword evidence="8" id="KW-1003">Cell membrane</keyword>
<evidence type="ECO:0000256" key="4">
    <source>
        <dbReference type="ARBA" id="ARBA00022679"/>
    </source>
</evidence>
<evidence type="ECO:0000256" key="9">
    <source>
        <dbReference type="SAM" id="MobiDB-lite"/>
    </source>
</evidence>
<comment type="catalytic activity">
    <reaction evidence="6 8">
        <text>lipid IVA (E. coli) + CMP-3-deoxy-beta-D-manno-octulosonate = alpha-Kdo-(2-&gt;6)-lipid IVA (E. coli) + CMP + H(+)</text>
        <dbReference type="Rhea" id="RHEA:28066"/>
        <dbReference type="ChEBI" id="CHEBI:15378"/>
        <dbReference type="ChEBI" id="CHEBI:58603"/>
        <dbReference type="ChEBI" id="CHEBI:60364"/>
        <dbReference type="ChEBI" id="CHEBI:60377"/>
        <dbReference type="ChEBI" id="CHEBI:85987"/>
        <dbReference type="EC" id="2.4.99.12"/>
    </reaction>
</comment>